<keyword evidence="6 10" id="KW-0997">Cell inner membrane</keyword>
<dbReference type="InterPro" id="IPR045584">
    <property type="entry name" value="Pilin-like"/>
</dbReference>
<comment type="PTM">
    <text evidence="10">Cleaved by prepilin peptidase.</text>
</comment>
<dbReference type="Gene3D" id="3.30.1300.30">
    <property type="entry name" value="GSPII I/J protein-like"/>
    <property type="match status" value="1"/>
</dbReference>
<protein>
    <recommendedName>
        <fullName evidence="10">Type II secretion system protein I</fullName>
        <shortName evidence="10">T2SS minor pseudopilin I</shortName>
    </recommendedName>
</protein>
<sequence>MTLIEVMVAMALLAIAGLALLNTTSEQVRNVHYLEKKQFAAWVAENQMILMTLTTSEPPASTQLAGEHWVWQVAQRPSTESGVQMREIAVWHEKAEGAPLIRLHSWIAQ</sequence>
<evidence type="ECO:0000256" key="1">
    <source>
        <dbReference type="ARBA" id="ARBA00003161"/>
    </source>
</evidence>
<accession>A0AAU7U3R6</accession>
<organism evidence="12">
    <name type="scientific">Pantoea sp. BJ2</name>
    <dbReference type="NCBI Taxonomy" id="3141322"/>
    <lineage>
        <taxon>Bacteria</taxon>
        <taxon>Pseudomonadati</taxon>
        <taxon>Pseudomonadota</taxon>
        <taxon>Gammaproteobacteria</taxon>
        <taxon>Enterobacterales</taxon>
        <taxon>Erwiniaceae</taxon>
        <taxon>Pantoea</taxon>
    </lineage>
</organism>
<keyword evidence="12" id="KW-0614">Plasmid</keyword>
<evidence type="ECO:0000256" key="2">
    <source>
        <dbReference type="ARBA" id="ARBA00004377"/>
    </source>
</evidence>
<proteinExistence type="inferred from homology"/>
<dbReference type="InterPro" id="IPR010052">
    <property type="entry name" value="T2SS_protein-GspI"/>
</dbReference>
<feature type="domain" description="Type II secretion system protein GspI C-terminal" evidence="11">
    <location>
        <begin position="34"/>
        <end position="107"/>
    </location>
</feature>
<evidence type="ECO:0000256" key="4">
    <source>
        <dbReference type="ARBA" id="ARBA00022475"/>
    </source>
</evidence>
<comment type="subunit">
    <text evidence="10">Type II secretion is composed of four main components: the outer membrane complex, the inner membrane complex, the cytoplasmic secretion ATPase and the periplasm-spanning pseudopilus.</text>
</comment>
<evidence type="ECO:0000256" key="6">
    <source>
        <dbReference type="ARBA" id="ARBA00022519"/>
    </source>
</evidence>
<evidence type="ECO:0000256" key="3">
    <source>
        <dbReference type="ARBA" id="ARBA00008358"/>
    </source>
</evidence>
<keyword evidence="5 10" id="KW-0488">Methylation</keyword>
<evidence type="ECO:0000313" key="12">
    <source>
        <dbReference type="EMBL" id="XBV47504.1"/>
    </source>
</evidence>
<reference evidence="12" key="1">
    <citation type="submission" date="2024-06" db="EMBL/GenBank/DDBJ databases">
        <title>Multiomics insights into the TNT degradation mechanism by Pantoea sp. BJ2 isolated from an ammunition destruction site.</title>
        <authorList>
            <person name="Luo J."/>
        </authorList>
    </citation>
    <scope>NUCLEOTIDE SEQUENCE</scope>
    <source>
        <strain evidence="12">BJ2</strain>
        <plasmid evidence="12">plasmindB</plasmid>
    </source>
</reference>
<keyword evidence="7" id="KW-0812">Transmembrane</keyword>
<comment type="subcellular location">
    <subcellularLocation>
        <location evidence="2 10">Cell inner membrane</location>
        <topology evidence="2 10">Single-pass membrane protein</topology>
    </subcellularLocation>
</comment>
<dbReference type="GO" id="GO:0015628">
    <property type="term" value="P:protein secretion by the type II secretion system"/>
    <property type="evidence" value="ECO:0007669"/>
    <property type="project" value="UniProtKB-UniRule"/>
</dbReference>
<evidence type="ECO:0000256" key="9">
    <source>
        <dbReference type="ARBA" id="ARBA00023136"/>
    </source>
</evidence>
<dbReference type="NCBIfam" id="TIGR01707">
    <property type="entry name" value="gspI"/>
    <property type="match status" value="1"/>
</dbReference>
<dbReference type="PANTHER" id="PTHR38779">
    <property type="entry name" value="TYPE II SECRETION SYSTEM PROTEIN I-RELATED"/>
    <property type="match status" value="1"/>
</dbReference>
<dbReference type="GO" id="GO:0015627">
    <property type="term" value="C:type II protein secretion system complex"/>
    <property type="evidence" value="ECO:0007669"/>
    <property type="project" value="UniProtKB-UniRule"/>
</dbReference>
<comment type="function">
    <text evidence="1">Component of the type II secretion system required for the energy-dependent secretion of extracellular factors such as proteases and toxins from the periplasm. Part of the pseudopilus tip complex that is critical for the recognition and binding of secretion substrates.</text>
</comment>
<dbReference type="AlphaFoldDB" id="A0AAU7U3R6"/>
<dbReference type="NCBIfam" id="TIGR02532">
    <property type="entry name" value="IV_pilin_GFxxxE"/>
    <property type="match status" value="1"/>
</dbReference>
<evidence type="ECO:0000256" key="10">
    <source>
        <dbReference type="RuleBase" id="RU368030"/>
    </source>
</evidence>
<dbReference type="EMBL" id="CP158294">
    <property type="protein sequence ID" value="XBV47504.1"/>
    <property type="molecule type" value="Genomic_DNA"/>
</dbReference>
<evidence type="ECO:0000256" key="7">
    <source>
        <dbReference type="ARBA" id="ARBA00022692"/>
    </source>
</evidence>
<keyword evidence="4" id="KW-1003">Cell membrane</keyword>
<dbReference type="PANTHER" id="PTHR38779:SF2">
    <property type="entry name" value="TYPE II SECRETION SYSTEM PROTEIN I-RELATED"/>
    <property type="match status" value="1"/>
</dbReference>
<evidence type="ECO:0000256" key="5">
    <source>
        <dbReference type="ARBA" id="ARBA00022481"/>
    </source>
</evidence>
<keyword evidence="8" id="KW-1133">Transmembrane helix</keyword>
<gene>
    <name evidence="12" type="primary">gspI</name>
    <name evidence="12" type="ORF">AAF463_24590</name>
</gene>
<comment type="similarity">
    <text evidence="3 10">Belongs to the GSP I family.</text>
</comment>
<dbReference type="InterPro" id="IPR003413">
    <property type="entry name" value="T2SS_GspI_C"/>
</dbReference>
<dbReference type="GO" id="GO:0005886">
    <property type="term" value="C:plasma membrane"/>
    <property type="evidence" value="ECO:0007669"/>
    <property type="project" value="UniProtKB-SubCell"/>
</dbReference>
<evidence type="ECO:0000256" key="8">
    <source>
        <dbReference type="ARBA" id="ARBA00022989"/>
    </source>
</evidence>
<name>A0AAU7U3R6_9GAMM</name>
<evidence type="ECO:0000259" key="11">
    <source>
        <dbReference type="Pfam" id="PF02501"/>
    </source>
</evidence>
<keyword evidence="9" id="KW-0472">Membrane</keyword>
<dbReference type="RefSeq" id="WP_350262542.1">
    <property type="nucleotide sequence ID" value="NZ_CP158294.1"/>
</dbReference>
<geneLocation type="plasmid" evidence="12">
    <name>plasmindB</name>
</geneLocation>
<dbReference type="SUPFAM" id="SSF54523">
    <property type="entry name" value="Pili subunits"/>
    <property type="match status" value="1"/>
</dbReference>
<dbReference type="InterPro" id="IPR012902">
    <property type="entry name" value="N_methyl_site"/>
</dbReference>
<dbReference type="Pfam" id="PF02501">
    <property type="entry name" value="T2SSI"/>
    <property type="match status" value="1"/>
</dbReference>